<dbReference type="CTD" id="55316"/>
<evidence type="ECO:0000256" key="2">
    <source>
        <dbReference type="ARBA" id="ARBA00022617"/>
    </source>
</evidence>
<keyword evidence="6 9" id="KW-0411">Iron-sulfur</keyword>
<dbReference type="GO" id="GO:0005739">
    <property type="term" value="C:mitochondrion"/>
    <property type="evidence" value="ECO:0007669"/>
    <property type="project" value="UniProtKB-SubCell"/>
</dbReference>
<keyword evidence="12" id="KW-1185">Reference proteome</keyword>
<dbReference type="NCBIfam" id="TIGR00539">
    <property type="entry name" value="hemN_rel"/>
    <property type="match status" value="1"/>
</dbReference>
<keyword evidence="5 9" id="KW-0408">Iron</keyword>
<dbReference type="SFLD" id="SFLDS00029">
    <property type="entry name" value="Radical_SAM"/>
    <property type="match status" value="1"/>
</dbReference>
<organism evidence="11 12">
    <name type="scientific">Myripristis murdjan</name>
    <name type="common">pinecone soldierfish</name>
    <dbReference type="NCBI Taxonomy" id="586833"/>
    <lineage>
        <taxon>Eukaryota</taxon>
        <taxon>Metazoa</taxon>
        <taxon>Chordata</taxon>
        <taxon>Craniata</taxon>
        <taxon>Vertebrata</taxon>
        <taxon>Euteleostomi</taxon>
        <taxon>Actinopterygii</taxon>
        <taxon>Neopterygii</taxon>
        <taxon>Teleostei</taxon>
        <taxon>Neoteleostei</taxon>
        <taxon>Acanthomorphata</taxon>
        <taxon>Holocentriformes</taxon>
        <taxon>Holocentridae</taxon>
        <taxon>Myripristis</taxon>
    </lineage>
</organism>
<dbReference type="GeneTree" id="ENSGT00390000011216"/>
<dbReference type="InterPro" id="IPR013785">
    <property type="entry name" value="Aldolase_TIM"/>
</dbReference>
<keyword evidence="9" id="KW-0496">Mitochondrion</keyword>
<evidence type="ECO:0000256" key="1">
    <source>
        <dbReference type="ARBA" id="ARBA00006100"/>
    </source>
</evidence>
<evidence type="ECO:0000256" key="4">
    <source>
        <dbReference type="ARBA" id="ARBA00022723"/>
    </source>
</evidence>
<dbReference type="InParanoid" id="A0A667WWM4"/>
<dbReference type="CDD" id="cd01335">
    <property type="entry name" value="Radical_SAM"/>
    <property type="match status" value="1"/>
</dbReference>
<dbReference type="PROSITE" id="PS51918">
    <property type="entry name" value="RADICAL_SAM"/>
    <property type="match status" value="1"/>
</dbReference>
<keyword evidence="4 9" id="KW-0479">Metal-binding</keyword>
<reference evidence="11" key="2">
    <citation type="submission" date="2025-08" db="UniProtKB">
        <authorList>
            <consortium name="Ensembl"/>
        </authorList>
    </citation>
    <scope>IDENTIFICATION</scope>
</reference>
<comment type="subcellular location">
    <subcellularLocation>
        <location evidence="9">Mitochondrion</location>
    </subcellularLocation>
</comment>
<dbReference type="GeneID" id="115364492"/>
<dbReference type="SUPFAM" id="SSF102114">
    <property type="entry name" value="Radical SAM enzymes"/>
    <property type="match status" value="1"/>
</dbReference>
<comment type="similarity">
    <text evidence="1">Belongs to the anaerobic coproporphyrinogen-III oxidase family. HemW subfamily.</text>
</comment>
<dbReference type="OrthoDB" id="431409at2759"/>
<evidence type="ECO:0000259" key="10">
    <source>
        <dbReference type="PROSITE" id="PS51918"/>
    </source>
</evidence>
<dbReference type="InterPro" id="IPR010723">
    <property type="entry name" value="HemN_C"/>
</dbReference>
<dbReference type="PANTHER" id="PTHR13932">
    <property type="entry name" value="COPROPORPHYRINIGEN III OXIDASE"/>
    <property type="match status" value="1"/>
</dbReference>
<evidence type="ECO:0000313" key="11">
    <source>
        <dbReference type="Ensembl" id="ENSMMDP00005001266.1"/>
    </source>
</evidence>
<dbReference type="Pfam" id="PF04055">
    <property type="entry name" value="Radical_SAM"/>
    <property type="match status" value="1"/>
</dbReference>
<keyword evidence="9" id="KW-0809">Transit peptide</keyword>
<keyword evidence="2 9" id="KW-0349">Heme</keyword>
<protein>
    <recommendedName>
        <fullName evidence="9">Radical S-adenosyl methionine domain-containing protein</fullName>
    </recommendedName>
</protein>
<dbReference type="Proteomes" id="UP000472263">
    <property type="component" value="Chromosome 8"/>
</dbReference>
<dbReference type="InterPro" id="IPR007197">
    <property type="entry name" value="rSAM"/>
</dbReference>
<evidence type="ECO:0000256" key="6">
    <source>
        <dbReference type="ARBA" id="ARBA00023014"/>
    </source>
</evidence>
<dbReference type="Pfam" id="PF06969">
    <property type="entry name" value="HemN_C"/>
    <property type="match status" value="1"/>
</dbReference>
<dbReference type="GO" id="GO:0006779">
    <property type="term" value="P:porphyrin-containing compound biosynthetic process"/>
    <property type="evidence" value="ECO:0007669"/>
    <property type="project" value="InterPro"/>
</dbReference>
<keyword evidence="3 9" id="KW-0949">S-adenosyl-L-methionine</keyword>
<keyword evidence="7 9" id="KW-0143">Chaperone</keyword>
<dbReference type="GO" id="GO:0046872">
    <property type="term" value="F:metal ion binding"/>
    <property type="evidence" value="ECO:0007669"/>
    <property type="project" value="UniProtKB-UniRule"/>
</dbReference>
<gene>
    <name evidence="11" type="primary">RSAD1</name>
    <name evidence="11" type="synonym">rsad1</name>
</gene>
<dbReference type="SFLD" id="SFLDF00562">
    <property type="entry name" value="HemN-like__clustered_with_heat"/>
    <property type="match status" value="1"/>
</dbReference>
<dbReference type="InterPro" id="IPR006638">
    <property type="entry name" value="Elp3/MiaA/NifB-like_rSAM"/>
</dbReference>
<proteinExistence type="inferred from homology"/>
<accession>A0A667WWM4</accession>
<dbReference type="Ensembl" id="ENSMMDT00005001292.1">
    <property type="protein sequence ID" value="ENSMMDP00005001266.1"/>
    <property type="gene ID" value="ENSMMDG00005000729.1"/>
</dbReference>
<dbReference type="InterPro" id="IPR058240">
    <property type="entry name" value="rSAM_sf"/>
</dbReference>
<evidence type="ECO:0000256" key="5">
    <source>
        <dbReference type="ARBA" id="ARBA00023004"/>
    </source>
</evidence>
<reference evidence="11" key="1">
    <citation type="submission" date="2019-06" db="EMBL/GenBank/DDBJ databases">
        <authorList>
            <consortium name="Wellcome Sanger Institute Data Sharing"/>
        </authorList>
    </citation>
    <scope>NUCLEOTIDE SEQUENCE [LARGE SCALE GENOMIC DNA]</scope>
</reference>
<dbReference type="FunCoup" id="A0A667WWM4">
    <property type="interactions" value="59"/>
</dbReference>
<keyword evidence="9" id="KW-0004">4Fe-4S</keyword>
<dbReference type="InterPro" id="IPR034505">
    <property type="entry name" value="Coproporphyrinogen-III_oxidase"/>
</dbReference>
<dbReference type="InterPro" id="IPR004559">
    <property type="entry name" value="HemW-like"/>
</dbReference>
<dbReference type="AlphaFoldDB" id="A0A667WWM4"/>
<dbReference type="PANTHER" id="PTHR13932:SF5">
    <property type="entry name" value="RADICAL S-ADENOSYL METHIONINE DOMAIN-CONTAINING PROTEIN 1, MITOCHONDRIAL"/>
    <property type="match status" value="1"/>
</dbReference>
<dbReference type="GO" id="GO:0051539">
    <property type="term" value="F:4 iron, 4 sulfur cluster binding"/>
    <property type="evidence" value="ECO:0007669"/>
    <property type="project" value="UniProtKB-UniRule"/>
</dbReference>
<evidence type="ECO:0000256" key="7">
    <source>
        <dbReference type="ARBA" id="ARBA00023186"/>
    </source>
</evidence>
<feature type="domain" description="Radical SAM core" evidence="10">
    <location>
        <begin position="89"/>
        <end position="325"/>
    </location>
</feature>
<comment type="function">
    <text evidence="8 9">May be a heme chaperone, appears to bind heme. Homologous bacterial proteins do not have oxygen-independent coproporphyrinogen-III oxidase activity. Binds 1 [4Fe-4S] cluster. The cluster is coordinated with 3 cysteines and an exchangeable S-adenosyl-L-methionine.</text>
</comment>
<evidence type="ECO:0000256" key="3">
    <source>
        <dbReference type="ARBA" id="ARBA00022691"/>
    </source>
</evidence>
<evidence type="ECO:0000313" key="12">
    <source>
        <dbReference type="Proteomes" id="UP000472263"/>
    </source>
</evidence>
<dbReference type="Gene3D" id="3.20.20.70">
    <property type="entry name" value="Aldolase class I"/>
    <property type="match status" value="1"/>
</dbReference>
<dbReference type="SFLD" id="SFLDF00288">
    <property type="entry name" value="HemN-like__clustered_with_nucl"/>
    <property type="match status" value="1"/>
</dbReference>
<dbReference type="GO" id="GO:0004109">
    <property type="term" value="F:coproporphyrinogen oxidase activity"/>
    <property type="evidence" value="ECO:0007669"/>
    <property type="project" value="InterPro"/>
</dbReference>
<evidence type="ECO:0000256" key="9">
    <source>
        <dbReference type="RuleBase" id="RU364116"/>
    </source>
</evidence>
<dbReference type="SMART" id="SM00729">
    <property type="entry name" value="Elp3"/>
    <property type="match status" value="1"/>
</dbReference>
<name>A0A667WWM4_9TELE</name>
<reference evidence="11" key="3">
    <citation type="submission" date="2025-09" db="UniProtKB">
        <authorList>
            <consortium name="Ensembl"/>
        </authorList>
    </citation>
    <scope>IDENTIFICATION</scope>
</reference>
<dbReference type="SFLD" id="SFLDG01065">
    <property type="entry name" value="anaerobic_coproporphyrinogen-I"/>
    <property type="match status" value="1"/>
</dbReference>
<sequence>MFVSDIGFLLRNACCCSTGVKENLGVSHRVESRKNVLIDLFQHTVTKMMKRTLLEGSRAVRRSVSVRCSSGDLSDVTATMTEPGPAGSSHLSGEASLYVHWPYCLRRCSYCNFNKYIPRSDNNHIMTECLQQETETLLQLSQVSCITSVFFGGGTPSLAHPSTIAAVLETVSRRAHLSDKAEVTLEVNPTPAGMSKLEDYCRAGVNRFSIGVQSLQDEDLKILERDHNTQNALQTVVEARRQCPGRVSVDVMFGRPKQSVESWERELSELLKVCDDHVSLYQLTLERGTQLFKQVQRGELSVPADDVTAAMYQSARRILHEHGFLQYEVSNFARHNAVSHHNMSYWKGRQYIGVGPGAHGRFVPRGEGGVMREARTQTLEPDVWIHEVQQRGHGTRRRIQLGPLELLEEVLLMGMRMTEGITHQHWQLFSSQMGLDEVFGTSMEVQELLKSGHLILDDRGLRCSWDGLALLDSILPALLLELGNRIPENPQSHRVANAQKEKTSTLV</sequence>
<evidence type="ECO:0000256" key="8">
    <source>
        <dbReference type="ARBA" id="ARBA00045130"/>
    </source>
</evidence>
<dbReference type="RefSeq" id="XP_029914947.1">
    <property type="nucleotide sequence ID" value="XM_030059087.1"/>
</dbReference>